<dbReference type="SUPFAM" id="SSF102114">
    <property type="entry name" value="Radical SAM enzymes"/>
    <property type="match status" value="1"/>
</dbReference>
<evidence type="ECO:0000256" key="3">
    <source>
        <dbReference type="ARBA" id="ARBA00022485"/>
    </source>
</evidence>
<keyword evidence="6 12" id="KW-0808">Transferase</keyword>
<evidence type="ECO:0000256" key="10">
    <source>
        <dbReference type="ARBA" id="ARBA00023014"/>
    </source>
</evidence>
<dbReference type="PANTHER" id="PTHR30544:SF5">
    <property type="entry name" value="RADICAL SAM CORE DOMAIN-CONTAINING PROTEIN"/>
    <property type="match status" value="1"/>
</dbReference>
<dbReference type="RefSeq" id="WP_179767377.1">
    <property type="nucleotide sequence ID" value="NZ_JACCFO010000001.1"/>
</dbReference>
<dbReference type="Gene3D" id="3.20.20.70">
    <property type="entry name" value="Aldolase class I"/>
    <property type="match status" value="1"/>
</dbReference>
<accession>A0A853BKB0</accession>
<dbReference type="GO" id="GO:0046872">
    <property type="term" value="F:metal ion binding"/>
    <property type="evidence" value="ECO:0007669"/>
    <property type="project" value="UniProtKB-KW"/>
</dbReference>
<dbReference type="PANTHER" id="PTHR30544">
    <property type="entry name" value="23S RRNA METHYLTRANSFERASE"/>
    <property type="match status" value="1"/>
</dbReference>
<evidence type="ECO:0000256" key="2">
    <source>
        <dbReference type="ARBA" id="ARBA00004496"/>
    </source>
</evidence>
<keyword evidence="3" id="KW-0004">4Fe-4S</keyword>
<reference evidence="12 13" key="1">
    <citation type="submission" date="2020-07" db="EMBL/GenBank/DDBJ databases">
        <title>Sequencing the genomes of 1000 actinobacteria strains.</title>
        <authorList>
            <person name="Klenk H.-P."/>
        </authorList>
    </citation>
    <scope>NUCLEOTIDE SEQUENCE [LARGE SCALE GENOMIC DNA]</scope>
    <source>
        <strain evidence="12 13">DSM 45927</strain>
    </source>
</reference>
<protein>
    <submittedName>
        <fullName evidence="12">23S rRNA (Adenine2503-C2)-methyltransferase</fullName>
        <ecNumber evidence="12">2.1.1.192</ecNumber>
    </submittedName>
</protein>
<keyword evidence="10" id="KW-0411">Iron-sulfur</keyword>
<dbReference type="SFLD" id="SFLDS00029">
    <property type="entry name" value="Radical_SAM"/>
    <property type="match status" value="1"/>
</dbReference>
<gene>
    <name evidence="12" type="ORF">HNR12_002206</name>
</gene>
<comment type="cofactor">
    <cofactor evidence="1">
        <name>[4Fe-4S] cluster</name>
        <dbReference type="ChEBI" id="CHEBI:49883"/>
    </cofactor>
</comment>
<keyword evidence="4" id="KW-0963">Cytoplasm</keyword>
<dbReference type="InterPro" id="IPR040072">
    <property type="entry name" value="Methyltransferase_A"/>
</dbReference>
<evidence type="ECO:0000256" key="4">
    <source>
        <dbReference type="ARBA" id="ARBA00022490"/>
    </source>
</evidence>
<evidence type="ECO:0000313" key="13">
    <source>
        <dbReference type="Proteomes" id="UP000575985"/>
    </source>
</evidence>
<dbReference type="GO" id="GO:0005737">
    <property type="term" value="C:cytoplasm"/>
    <property type="evidence" value="ECO:0007669"/>
    <property type="project" value="UniProtKB-SubCell"/>
</dbReference>
<dbReference type="Pfam" id="PF04055">
    <property type="entry name" value="Radical_SAM"/>
    <property type="match status" value="1"/>
</dbReference>
<organism evidence="12 13">
    <name type="scientific">Streptomonospora nanhaiensis</name>
    <dbReference type="NCBI Taxonomy" id="1323731"/>
    <lineage>
        <taxon>Bacteria</taxon>
        <taxon>Bacillati</taxon>
        <taxon>Actinomycetota</taxon>
        <taxon>Actinomycetes</taxon>
        <taxon>Streptosporangiales</taxon>
        <taxon>Nocardiopsidaceae</taxon>
        <taxon>Streptomonospora</taxon>
    </lineage>
</organism>
<evidence type="ECO:0000256" key="8">
    <source>
        <dbReference type="ARBA" id="ARBA00022723"/>
    </source>
</evidence>
<evidence type="ECO:0000256" key="6">
    <source>
        <dbReference type="ARBA" id="ARBA00022679"/>
    </source>
</evidence>
<dbReference type="GO" id="GO:0070475">
    <property type="term" value="P:rRNA base methylation"/>
    <property type="evidence" value="ECO:0007669"/>
    <property type="project" value="TreeGrafter"/>
</dbReference>
<dbReference type="EMBL" id="JACCFO010000001">
    <property type="protein sequence ID" value="NYI95929.1"/>
    <property type="molecule type" value="Genomic_DNA"/>
</dbReference>
<dbReference type="SFLD" id="SFLDF00275">
    <property type="entry name" value="adenosine_C2_methyltransferase"/>
    <property type="match status" value="1"/>
</dbReference>
<proteinExistence type="predicted"/>
<evidence type="ECO:0000256" key="7">
    <source>
        <dbReference type="ARBA" id="ARBA00022691"/>
    </source>
</evidence>
<dbReference type="GO" id="GO:0030488">
    <property type="term" value="P:tRNA methylation"/>
    <property type="evidence" value="ECO:0007669"/>
    <property type="project" value="TreeGrafter"/>
</dbReference>
<keyword evidence="8" id="KW-0479">Metal-binding</keyword>
<dbReference type="GO" id="GO:0051539">
    <property type="term" value="F:4 iron, 4 sulfur cluster binding"/>
    <property type="evidence" value="ECO:0007669"/>
    <property type="project" value="UniProtKB-KW"/>
</dbReference>
<keyword evidence="13" id="KW-1185">Reference proteome</keyword>
<dbReference type="Proteomes" id="UP000575985">
    <property type="component" value="Unassembled WGS sequence"/>
</dbReference>
<keyword evidence="5 12" id="KW-0489">Methyltransferase</keyword>
<dbReference type="InterPro" id="IPR007197">
    <property type="entry name" value="rSAM"/>
</dbReference>
<evidence type="ECO:0000256" key="1">
    <source>
        <dbReference type="ARBA" id="ARBA00001966"/>
    </source>
</evidence>
<dbReference type="CDD" id="cd01335">
    <property type="entry name" value="Radical_SAM"/>
    <property type="match status" value="1"/>
</dbReference>
<feature type="domain" description="Radical SAM core" evidence="11">
    <location>
        <begin position="43"/>
        <end position="275"/>
    </location>
</feature>
<dbReference type="PROSITE" id="PS51918">
    <property type="entry name" value="RADICAL_SAM"/>
    <property type="match status" value="1"/>
</dbReference>
<evidence type="ECO:0000313" key="12">
    <source>
        <dbReference type="EMBL" id="NYI95929.1"/>
    </source>
</evidence>
<keyword evidence="9" id="KW-0408">Iron</keyword>
<evidence type="ECO:0000256" key="9">
    <source>
        <dbReference type="ARBA" id="ARBA00023004"/>
    </source>
</evidence>
<keyword evidence="7" id="KW-0949">S-adenosyl-L-methionine</keyword>
<dbReference type="InterPro" id="IPR013785">
    <property type="entry name" value="Aldolase_TIM"/>
</dbReference>
<dbReference type="InterPro" id="IPR058240">
    <property type="entry name" value="rSAM_sf"/>
</dbReference>
<dbReference type="InterPro" id="IPR004383">
    <property type="entry name" value="rRNA_lsu_MTrfase_RlmN/Cfr"/>
</dbReference>
<comment type="subcellular location">
    <subcellularLocation>
        <location evidence="2">Cytoplasm</location>
    </subcellularLocation>
</comment>
<evidence type="ECO:0000256" key="5">
    <source>
        <dbReference type="ARBA" id="ARBA00022603"/>
    </source>
</evidence>
<comment type="caution">
    <text evidence="12">The sequence shown here is derived from an EMBL/GenBank/DDBJ whole genome shotgun (WGS) entry which is preliminary data.</text>
</comment>
<dbReference type="SFLD" id="SFLDG01062">
    <property type="entry name" value="methyltransferase_(Class_A)"/>
    <property type="match status" value="1"/>
</dbReference>
<name>A0A853BKB0_9ACTN</name>
<dbReference type="EC" id="2.1.1.192" evidence="12"/>
<sequence length="294" mass="31742">MSEGTAIRPVKVLESDDGTLKYLWQLSDGQTVESVYLPLMNRGAAGPSMCISSQVGCAVRCTFCATGKNGLLRNLTTEEITGQVHQTLAGLDALPRSFDVSFMGMGEPLHNLPRVREACEALLGAYGDQCDVHFSLSSIGIARKIYQLAEFGIPVQLQISLHGTTDEVRERLIPTKSHTAIDELFVALRHYADVKNTVVNINYLLFDGVNDSPEAAGQLAAMISGDPRFRVKLSHYNPVEGTGLRPVDDATIQAFAELCRGHGLPTYVWESIGTDVGGGCGQLRSSEEAAGRTN</sequence>
<dbReference type="GO" id="GO:0008173">
    <property type="term" value="F:RNA methyltransferase activity"/>
    <property type="evidence" value="ECO:0007669"/>
    <property type="project" value="InterPro"/>
</dbReference>
<dbReference type="AlphaFoldDB" id="A0A853BKB0"/>
<evidence type="ECO:0000259" key="11">
    <source>
        <dbReference type="PROSITE" id="PS51918"/>
    </source>
</evidence>